<dbReference type="OrthoDB" id="1190117at2"/>
<dbReference type="Proteomes" id="UP000198427">
    <property type="component" value="Unassembled WGS sequence"/>
</dbReference>
<dbReference type="EMBL" id="FZNZ01000041">
    <property type="protein sequence ID" value="SNS09811.1"/>
    <property type="molecule type" value="Genomic_DNA"/>
</dbReference>
<dbReference type="AlphaFoldDB" id="A0A2K9HAE9"/>
<dbReference type="Gene3D" id="3.40.1580.10">
    <property type="entry name" value="SMI1/KNR4-like"/>
    <property type="match status" value="1"/>
</dbReference>
<organism evidence="1 2">
    <name type="scientific">Prevotella jejuni</name>
    <dbReference type="NCBI Taxonomy" id="1177574"/>
    <lineage>
        <taxon>Bacteria</taxon>
        <taxon>Pseudomonadati</taxon>
        <taxon>Bacteroidota</taxon>
        <taxon>Bacteroidia</taxon>
        <taxon>Bacteroidales</taxon>
        <taxon>Prevotellaceae</taxon>
        <taxon>Prevotella</taxon>
    </lineage>
</organism>
<sequence>MDYLARLKESEEFEYWLGADKEQILYVEKELNIKLPKQYKLFLSQCGMCNFGDVSILGIAKDENTVNYSVVDVTKHLRNEINLSNDLIVLNYEVGEYLTLYKVSAEQELEDNPIYGAEIKYDGAEKIVLGKKEKIFSSFEDFFEDFIELGS</sequence>
<dbReference type="InterPro" id="IPR018958">
    <property type="entry name" value="Knr4/Smi1-like_dom"/>
</dbReference>
<dbReference type="Pfam" id="PF14567">
    <property type="entry name" value="SUKH_5"/>
    <property type="match status" value="1"/>
</dbReference>
<gene>
    <name evidence="1" type="ORF">SAMN06265364_1414</name>
</gene>
<evidence type="ECO:0000313" key="1">
    <source>
        <dbReference type="EMBL" id="SNS09811.1"/>
    </source>
</evidence>
<dbReference type="RefSeq" id="WP_089367111.1">
    <property type="nucleotide sequence ID" value="NZ_CP023863.1"/>
</dbReference>
<dbReference type="SMART" id="SM00860">
    <property type="entry name" value="SMI1_KNR4"/>
    <property type="match status" value="1"/>
</dbReference>
<accession>A0A2K9HAE9</accession>
<evidence type="ECO:0000313" key="2">
    <source>
        <dbReference type="Proteomes" id="UP000198427"/>
    </source>
</evidence>
<reference evidence="1 2" key="1">
    <citation type="submission" date="2017-06" db="EMBL/GenBank/DDBJ databases">
        <authorList>
            <person name="Varghese N."/>
            <person name="Submissions S."/>
        </authorList>
    </citation>
    <scope>NUCLEOTIDE SEQUENCE [LARGE SCALE GENOMIC DNA]</scope>
    <source>
        <strain evidence="1 2">DSM 26989</strain>
    </source>
</reference>
<protein>
    <submittedName>
        <fullName evidence="1">SMI1-KNR4 cell-wall</fullName>
    </submittedName>
</protein>
<dbReference type="KEGG" id="pje:CRM71_08725"/>
<dbReference type="InterPro" id="IPR037883">
    <property type="entry name" value="Knr4/Smi1-like_sf"/>
</dbReference>
<comment type="caution">
    <text evidence="1">The sequence shown here is derived from an EMBL/GenBank/DDBJ whole genome shotgun (WGS) entry which is preliminary data.</text>
</comment>
<proteinExistence type="predicted"/>
<name>A0A2K9HAE9_9BACT</name>
<dbReference type="GeneID" id="94029477"/>
<dbReference type="SUPFAM" id="SSF160631">
    <property type="entry name" value="SMI1/KNR4-like"/>
    <property type="match status" value="1"/>
</dbReference>
<keyword evidence="2" id="KW-1185">Reference proteome</keyword>